<evidence type="ECO:0000256" key="4">
    <source>
        <dbReference type="ARBA" id="ARBA00022786"/>
    </source>
</evidence>
<evidence type="ECO:0000313" key="6">
    <source>
        <dbReference type="EnsemblPlants" id="TraesCS5B02G087900.1"/>
    </source>
</evidence>
<sequence length="133" mass="15125">MHLTLEFGGGLELLLEKSTKVHKVDVQPRDGEDKATMKGLLSWVKSNLIKERPEMFMKDNSVYGFSFFLFHLLVFWRKCLETLLPSRICAISFSSSSLQPGAYVITSVSQQQAQSLLPQASWGRLEMNSNRKL</sequence>
<comment type="pathway">
    <text evidence="5">tRNA modification; 5-methoxycarbonylmethyl-2-thiouridine-tRNA biosynthesis.</text>
</comment>
<dbReference type="InterPro" id="IPR015221">
    <property type="entry name" value="Urm1"/>
</dbReference>
<dbReference type="GO" id="GO:0031386">
    <property type="term" value="F:protein tag activity"/>
    <property type="evidence" value="ECO:0000318"/>
    <property type="project" value="GO_Central"/>
</dbReference>
<dbReference type="SMR" id="A0A3B6LHJ4"/>
<evidence type="ECO:0000256" key="2">
    <source>
        <dbReference type="ARBA" id="ARBA00022499"/>
    </source>
</evidence>
<dbReference type="UniPathway" id="UPA00988"/>
<dbReference type="InterPro" id="IPR016155">
    <property type="entry name" value="Mopterin_synth/thiamin_S_b"/>
</dbReference>
<organism evidence="6">
    <name type="scientific">Triticum aestivum</name>
    <name type="common">Wheat</name>
    <dbReference type="NCBI Taxonomy" id="4565"/>
    <lineage>
        <taxon>Eukaryota</taxon>
        <taxon>Viridiplantae</taxon>
        <taxon>Streptophyta</taxon>
        <taxon>Embryophyta</taxon>
        <taxon>Tracheophyta</taxon>
        <taxon>Spermatophyta</taxon>
        <taxon>Magnoliopsida</taxon>
        <taxon>Liliopsida</taxon>
        <taxon>Poales</taxon>
        <taxon>Poaceae</taxon>
        <taxon>BOP clade</taxon>
        <taxon>Pooideae</taxon>
        <taxon>Triticodae</taxon>
        <taxon>Triticeae</taxon>
        <taxon>Triticinae</taxon>
        <taxon>Triticum</taxon>
    </lineage>
</organism>
<name>A0A3B6LHJ4_WHEAT</name>
<dbReference type="OrthoDB" id="10248987at2759"/>
<dbReference type="GeneID" id="123115799"/>
<dbReference type="Gramene" id="TraesWEE_scaffold_128048_01G000200.1">
    <property type="protein sequence ID" value="TraesWEE_scaffold_128048_01G000200.1"/>
    <property type="gene ID" value="TraesWEE_scaffold_128048_01G000200"/>
</dbReference>
<comment type="similarity">
    <text evidence="5">Belongs to the URM1 family.</text>
</comment>
<dbReference type="Gramene" id="TraesJUL5B03G02847280.2">
    <property type="protein sequence ID" value="TraesJUL5B03G02847280.2"/>
    <property type="gene ID" value="TraesJUL5B03G02847280"/>
</dbReference>
<keyword evidence="7" id="KW-1185">Reference proteome</keyword>
<dbReference type="PANTHER" id="PTHR14986">
    <property type="entry name" value="RURM1 PROTEIN"/>
    <property type="match status" value="1"/>
</dbReference>
<reference evidence="6" key="1">
    <citation type="submission" date="2018-08" db="EMBL/GenBank/DDBJ databases">
        <authorList>
            <person name="Rossello M."/>
        </authorList>
    </citation>
    <scope>NUCLEOTIDE SEQUENCE [LARGE SCALE GENOMIC DNA]</scope>
    <source>
        <strain evidence="6">cv. Chinese Spring</strain>
    </source>
</reference>
<dbReference type="GO" id="GO:0005737">
    <property type="term" value="C:cytoplasm"/>
    <property type="evidence" value="ECO:0007669"/>
    <property type="project" value="UniProtKB-SubCell"/>
</dbReference>
<dbReference type="Gramene" id="TraesLDM5B03G02829510.2">
    <property type="protein sequence ID" value="TraesLDM5B03G02829510.2"/>
    <property type="gene ID" value="TraesLDM5B03G02829510"/>
</dbReference>
<dbReference type="Gramene" id="TraesMAC5B03G02826650.2">
    <property type="protein sequence ID" value="TraesMAC5B03G02826650.2"/>
    <property type="gene ID" value="TraesMAC5B03G02826650"/>
</dbReference>
<dbReference type="GO" id="GO:0005634">
    <property type="term" value="C:nucleus"/>
    <property type="evidence" value="ECO:0000318"/>
    <property type="project" value="GO_Central"/>
</dbReference>
<dbReference type="Gramene" id="TraesKAR5B01G0074560.1">
    <property type="protein sequence ID" value="cds.TraesKAR5B01G0074560.1"/>
    <property type="gene ID" value="TraesKAR5B01G0074560"/>
</dbReference>
<dbReference type="EnsemblPlants" id="TraesCS5B02G087900.1">
    <property type="protein sequence ID" value="TraesCS5B02G087900.1"/>
    <property type="gene ID" value="TraesCS5B02G087900"/>
</dbReference>
<evidence type="ECO:0000256" key="1">
    <source>
        <dbReference type="ARBA" id="ARBA00022490"/>
    </source>
</evidence>
<keyword evidence="3 5" id="KW-0819">tRNA processing</keyword>
<dbReference type="GO" id="GO:0034227">
    <property type="term" value="P:tRNA thio-modification"/>
    <property type="evidence" value="ECO:0007669"/>
    <property type="project" value="InterPro"/>
</dbReference>
<dbReference type="InterPro" id="IPR012675">
    <property type="entry name" value="Beta-grasp_dom_sf"/>
</dbReference>
<dbReference type="Pfam" id="PF09138">
    <property type="entry name" value="Urm1"/>
    <property type="match status" value="1"/>
</dbReference>
<proteinExistence type="inferred from homology"/>
<dbReference type="Gene3D" id="3.10.20.30">
    <property type="match status" value="1"/>
</dbReference>
<evidence type="ECO:0000256" key="3">
    <source>
        <dbReference type="ARBA" id="ARBA00022694"/>
    </source>
</evidence>
<dbReference type="Gramene" id="TraesCS5B02G087900.1">
    <property type="protein sequence ID" value="TraesCS5B02G087900.1"/>
    <property type="gene ID" value="TraesCS5B02G087900"/>
</dbReference>
<comment type="subcellular location">
    <subcellularLocation>
        <location evidence="5">Cytoplasm</location>
    </subcellularLocation>
</comment>
<dbReference type="STRING" id="4565.A0A3B6LHJ4"/>
<accession>A0A3B6LHJ4</accession>
<evidence type="ECO:0000313" key="7">
    <source>
        <dbReference type="Proteomes" id="UP000019116"/>
    </source>
</evidence>
<dbReference type="Gramene" id="TraesSTA5B03G02818880.2">
    <property type="protein sequence ID" value="TraesSTA5B03G02818880.2"/>
    <property type="gene ID" value="TraesSTA5B03G02818880"/>
</dbReference>
<dbReference type="Gramene" id="TraesJAG5B03G02826740.2">
    <property type="protein sequence ID" value="TraesJAG5B03G02826740.2"/>
    <property type="gene ID" value="TraesJAG5B03G02826740"/>
</dbReference>
<dbReference type="GO" id="GO:0032447">
    <property type="term" value="P:protein urmylation"/>
    <property type="evidence" value="ECO:0000318"/>
    <property type="project" value="GO_Central"/>
</dbReference>
<dbReference type="Gramene" id="TraesROB_scaffold_034587_01G000200.1">
    <property type="protein sequence ID" value="TraesROB_scaffold_034587_01G000200.1"/>
    <property type="gene ID" value="TraesROB_scaffold_034587_01G000200"/>
</dbReference>
<keyword evidence="4" id="KW-0833">Ubl conjugation pathway</keyword>
<dbReference type="Gramene" id="TraesNOR5B03G02852420.1">
    <property type="protein sequence ID" value="TraesNOR5B03G02852420.1"/>
    <property type="gene ID" value="TraesNOR5B03G02852420"/>
</dbReference>
<dbReference type="Gramene" id="TraesCAD_scaffold_014849_01G000200.1">
    <property type="protein sequence ID" value="TraesCAD_scaffold_014849_01G000200.1"/>
    <property type="gene ID" value="TraesCAD_scaffold_014849_01G000200"/>
</dbReference>
<dbReference type="Gramene" id="TraesCS5B03G0219700.1">
    <property type="protein sequence ID" value="TraesCS5B03G0219700.1.CDS"/>
    <property type="gene ID" value="TraesCS5B03G0219700"/>
</dbReference>
<gene>
    <name evidence="6" type="primary">LOC123115799</name>
</gene>
<protein>
    <recommendedName>
        <fullName evidence="5">Ubiquitin-related modifier 1</fullName>
    </recommendedName>
</protein>
<dbReference type="SUPFAM" id="SSF54285">
    <property type="entry name" value="MoaD/ThiS"/>
    <property type="match status" value="1"/>
</dbReference>
<keyword evidence="2" id="KW-1017">Isopeptide bond</keyword>
<evidence type="ECO:0000256" key="5">
    <source>
        <dbReference type="RuleBase" id="RU361182"/>
    </source>
</evidence>
<dbReference type="PaxDb" id="4565-Traes_5AS_A60E23BBC.2"/>
<dbReference type="RefSeq" id="XP_044392825.1">
    <property type="nucleotide sequence ID" value="XM_044536890.1"/>
</dbReference>
<dbReference type="Proteomes" id="UP000019116">
    <property type="component" value="Chromosome 5B"/>
</dbReference>
<reference evidence="6" key="2">
    <citation type="submission" date="2018-10" db="UniProtKB">
        <authorList>
            <consortium name="EnsemblPlants"/>
        </authorList>
    </citation>
    <scope>IDENTIFICATION</scope>
</reference>
<dbReference type="AlphaFoldDB" id="A0A3B6LHJ4"/>
<keyword evidence="1 5" id="KW-0963">Cytoplasm</keyword>
<dbReference type="Gramene" id="TraesCLE_scaffold_003421_01G000200.1">
    <property type="protein sequence ID" value="TraesCLE_scaffold_003421_01G000200.1"/>
    <property type="gene ID" value="TraesCLE_scaffold_003421_01G000200"/>
</dbReference>